<dbReference type="EMBL" id="PDNB01000081">
    <property type="protein sequence ID" value="PGH10885.1"/>
    <property type="molecule type" value="Genomic_DNA"/>
</dbReference>
<evidence type="ECO:0000256" key="2">
    <source>
        <dbReference type="ARBA" id="ARBA00022857"/>
    </source>
</evidence>
<feature type="compositionally biased region" description="Polar residues" evidence="4">
    <location>
        <begin position="225"/>
        <end position="242"/>
    </location>
</feature>
<keyword evidence="6" id="KW-1185">Reference proteome</keyword>
<organism evidence="5 6">
    <name type="scientific">Helicocarpus griseus UAMH5409</name>
    <dbReference type="NCBI Taxonomy" id="1447875"/>
    <lineage>
        <taxon>Eukaryota</taxon>
        <taxon>Fungi</taxon>
        <taxon>Dikarya</taxon>
        <taxon>Ascomycota</taxon>
        <taxon>Pezizomycotina</taxon>
        <taxon>Eurotiomycetes</taxon>
        <taxon>Eurotiomycetidae</taxon>
        <taxon>Onygenales</taxon>
        <taxon>Ajellomycetaceae</taxon>
        <taxon>Helicocarpus</taxon>
    </lineage>
</organism>
<gene>
    <name evidence="5" type="ORF">AJ79_05245</name>
</gene>
<proteinExistence type="inferred from homology"/>
<dbReference type="InterPro" id="IPR002347">
    <property type="entry name" value="SDR_fam"/>
</dbReference>
<evidence type="ECO:0000256" key="1">
    <source>
        <dbReference type="ARBA" id="ARBA00006484"/>
    </source>
</evidence>
<reference evidence="5 6" key="1">
    <citation type="submission" date="2017-10" db="EMBL/GenBank/DDBJ databases">
        <title>Comparative genomics in systemic dimorphic fungi from Ajellomycetaceae.</title>
        <authorList>
            <person name="Munoz J.F."/>
            <person name="Mcewen J.G."/>
            <person name="Clay O.K."/>
            <person name="Cuomo C.A."/>
        </authorList>
    </citation>
    <scope>NUCLEOTIDE SEQUENCE [LARGE SCALE GENOMIC DNA]</scope>
    <source>
        <strain evidence="5 6">UAMH5409</strain>
    </source>
</reference>
<dbReference type="STRING" id="1447875.A0A2B7XPM3"/>
<comment type="similarity">
    <text evidence="1">Belongs to the short-chain dehydrogenases/reductases (SDR) family.</text>
</comment>
<evidence type="ECO:0000256" key="4">
    <source>
        <dbReference type="SAM" id="MobiDB-lite"/>
    </source>
</evidence>
<protein>
    <recommendedName>
        <fullName evidence="7">Ketoreductase (KR) domain-containing protein</fullName>
    </recommendedName>
</protein>
<dbReference type="Proteomes" id="UP000223968">
    <property type="component" value="Unassembled WGS sequence"/>
</dbReference>
<evidence type="ECO:0008006" key="7">
    <source>
        <dbReference type="Google" id="ProtNLM"/>
    </source>
</evidence>
<evidence type="ECO:0000313" key="6">
    <source>
        <dbReference type="Proteomes" id="UP000223968"/>
    </source>
</evidence>
<sequence>MATPLVGTAIITGGDGNLGSEIAVAIARKQPLIHILVLVRDLSSLSVRQVSQKVRMVGPRSFEIARVDLNSFSSVITFAEHTIRRVRDRDIPPVAVLVNCAATYSHILDPKTVDGYDPVYQTNCLSPFLLTISLLESFRASKRTGTVGAHAINVGCSNMSHGRLDFFQAGWEAGRKEDIELDDKEALQRYGSSKLLLSATMYALRRSLVSSGNIPINISTFDPGSISSKANRPHKSTSSSPERPNFLNPLHRFRQKRSINAVTVSANAIADTAFRPMSMRALEIERYHIVGKEYEASSVVNVLRDQKQMNNMLNMALVHTRIGTGTPTNSSAATSPSMRSNETMVNARIRAETRRNSSATTSPSMRPDERRVK</sequence>
<keyword evidence="3" id="KW-0560">Oxidoreductase</keyword>
<dbReference type="AlphaFoldDB" id="A0A2B7XPM3"/>
<dbReference type="OrthoDB" id="191139at2759"/>
<feature type="region of interest" description="Disordered" evidence="4">
    <location>
        <begin position="348"/>
        <end position="373"/>
    </location>
</feature>
<dbReference type="Pfam" id="PF00106">
    <property type="entry name" value="adh_short"/>
    <property type="match status" value="1"/>
</dbReference>
<comment type="caution">
    <text evidence="5">The sequence shown here is derived from an EMBL/GenBank/DDBJ whole genome shotgun (WGS) entry which is preliminary data.</text>
</comment>
<dbReference type="InterPro" id="IPR036291">
    <property type="entry name" value="NAD(P)-bd_dom_sf"/>
</dbReference>
<dbReference type="SUPFAM" id="SSF51735">
    <property type="entry name" value="NAD(P)-binding Rossmann-fold domains"/>
    <property type="match status" value="1"/>
</dbReference>
<dbReference type="Gene3D" id="3.40.50.720">
    <property type="entry name" value="NAD(P)-binding Rossmann-like Domain"/>
    <property type="match status" value="1"/>
</dbReference>
<dbReference type="PANTHER" id="PTHR24320:SF199">
    <property type="entry name" value="GLYCOSYLTRANSFERASE FAMILY PROTEIN (AFU_ORTHOLOGUE AFUA_2G15915)"/>
    <property type="match status" value="1"/>
</dbReference>
<dbReference type="PANTHER" id="PTHR24320">
    <property type="entry name" value="RETINOL DEHYDROGENASE"/>
    <property type="match status" value="1"/>
</dbReference>
<name>A0A2B7XPM3_9EURO</name>
<accession>A0A2B7XPM3</accession>
<feature type="region of interest" description="Disordered" evidence="4">
    <location>
        <begin position="225"/>
        <end position="248"/>
    </location>
</feature>
<evidence type="ECO:0000313" key="5">
    <source>
        <dbReference type="EMBL" id="PGH10885.1"/>
    </source>
</evidence>
<keyword evidence="2" id="KW-0521">NADP</keyword>
<dbReference type="GO" id="GO:0016491">
    <property type="term" value="F:oxidoreductase activity"/>
    <property type="evidence" value="ECO:0007669"/>
    <property type="project" value="UniProtKB-KW"/>
</dbReference>
<evidence type="ECO:0000256" key="3">
    <source>
        <dbReference type="ARBA" id="ARBA00023002"/>
    </source>
</evidence>